<dbReference type="EMBL" id="JARBDR010000640">
    <property type="protein sequence ID" value="KAJ8309838.1"/>
    <property type="molecule type" value="Genomic_DNA"/>
</dbReference>
<dbReference type="Proteomes" id="UP001217089">
    <property type="component" value="Unassembled WGS sequence"/>
</dbReference>
<accession>A0ABQ9F2Q1</accession>
<comment type="caution">
    <text evidence="1">The sequence shown here is derived from an EMBL/GenBank/DDBJ whole genome shotgun (WGS) entry which is preliminary data.</text>
</comment>
<keyword evidence="2" id="KW-1185">Reference proteome</keyword>
<gene>
    <name evidence="1" type="ORF">KUTeg_011703</name>
</gene>
<name>A0ABQ9F2Q1_TEGGR</name>
<protein>
    <submittedName>
        <fullName evidence="1">Uncharacterized protein</fullName>
    </submittedName>
</protein>
<reference evidence="1 2" key="1">
    <citation type="submission" date="2022-12" db="EMBL/GenBank/DDBJ databases">
        <title>Chromosome-level genome of Tegillarca granosa.</title>
        <authorList>
            <person name="Kim J."/>
        </authorList>
    </citation>
    <scope>NUCLEOTIDE SEQUENCE [LARGE SCALE GENOMIC DNA]</scope>
    <source>
        <strain evidence="1">Teg-2019</strain>
        <tissue evidence="1">Adductor muscle</tissue>
    </source>
</reference>
<evidence type="ECO:0000313" key="2">
    <source>
        <dbReference type="Proteomes" id="UP001217089"/>
    </source>
</evidence>
<organism evidence="1 2">
    <name type="scientific">Tegillarca granosa</name>
    <name type="common">Malaysian cockle</name>
    <name type="synonym">Anadara granosa</name>
    <dbReference type="NCBI Taxonomy" id="220873"/>
    <lineage>
        <taxon>Eukaryota</taxon>
        <taxon>Metazoa</taxon>
        <taxon>Spiralia</taxon>
        <taxon>Lophotrochozoa</taxon>
        <taxon>Mollusca</taxon>
        <taxon>Bivalvia</taxon>
        <taxon>Autobranchia</taxon>
        <taxon>Pteriomorphia</taxon>
        <taxon>Arcoida</taxon>
        <taxon>Arcoidea</taxon>
        <taxon>Arcidae</taxon>
        <taxon>Tegillarca</taxon>
    </lineage>
</organism>
<evidence type="ECO:0000313" key="1">
    <source>
        <dbReference type="EMBL" id="KAJ8309838.1"/>
    </source>
</evidence>
<sequence>MPKKQKTYTPEFVNCIINLTSFKVAKQQVGSVVTEVTRLCGKTPNQLPSGTTVNRIVDRKMSIFHKQICHILQRKESSTLYTDYTKKFGKTCKTYVVSDDDQNTNILDLRKCFLKVLKNHLILLNIF</sequence>
<proteinExistence type="predicted"/>